<comment type="caution">
    <text evidence="5">The sequence shown here is derived from an EMBL/GenBank/DDBJ whole genome shotgun (WGS) entry which is preliminary data.</text>
</comment>
<dbReference type="PROSITE" id="PS51257">
    <property type="entry name" value="PROKAR_LIPOPROTEIN"/>
    <property type="match status" value="1"/>
</dbReference>
<evidence type="ECO:0000313" key="5">
    <source>
        <dbReference type="EMBL" id="MDP9927291.1"/>
    </source>
</evidence>
<keyword evidence="2 5" id="KW-0238">DNA-binding</keyword>
<dbReference type="EMBL" id="JAUSRR010000014">
    <property type="protein sequence ID" value="MDP9927291.1"/>
    <property type="molecule type" value="Genomic_DNA"/>
</dbReference>
<dbReference type="PRINTS" id="PR00038">
    <property type="entry name" value="HTHLUXR"/>
</dbReference>
<dbReference type="RefSeq" id="WP_307588101.1">
    <property type="nucleotide sequence ID" value="NZ_JAUSRQ010000018.1"/>
</dbReference>
<protein>
    <submittedName>
        <fullName evidence="5">DNA-binding CsgD family transcriptional regulator</fullName>
    </submittedName>
</protein>
<dbReference type="InterPro" id="IPR036388">
    <property type="entry name" value="WH-like_DNA-bd_sf"/>
</dbReference>
<dbReference type="Pfam" id="PF00196">
    <property type="entry name" value="GerE"/>
    <property type="match status" value="1"/>
</dbReference>
<dbReference type="InterPro" id="IPR016032">
    <property type="entry name" value="Sig_transdc_resp-reg_C-effctor"/>
</dbReference>
<reference evidence="5" key="1">
    <citation type="submission" date="2023-07" db="EMBL/GenBank/DDBJ databases">
        <title>Sorghum-associated microbial communities from plants grown in Nebraska, USA.</title>
        <authorList>
            <person name="Schachtman D."/>
        </authorList>
    </citation>
    <scope>NUCLEOTIDE SEQUENCE</scope>
    <source>
        <strain evidence="5">DS2795</strain>
    </source>
</reference>
<dbReference type="GO" id="GO:0003677">
    <property type="term" value="F:DNA binding"/>
    <property type="evidence" value="ECO:0007669"/>
    <property type="project" value="UniProtKB-KW"/>
</dbReference>
<gene>
    <name evidence="5" type="ORF">J2W25_006342</name>
</gene>
<dbReference type="PANTHER" id="PTHR44688:SF16">
    <property type="entry name" value="DNA-BINDING TRANSCRIPTIONAL ACTIVATOR DEVR_DOSR"/>
    <property type="match status" value="1"/>
</dbReference>
<name>A0AAW8E6E4_9BURK</name>
<dbReference type="CDD" id="cd06170">
    <property type="entry name" value="LuxR_C_like"/>
    <property type="match status" value="1"/>
</dbReference>
<keyword evidence="1" id="KW-0805">Transcription regulation</keyword>
<evidence type="ECO:0000256" key="2">
    <source>
        <dbReference type="ARBA" id="ARBA00023125"/>
    </source>
</evidence>
<dbReference type="InterPro" id="IPR000792">
    <property type="entry name" value="Tscrpt_reg_LuxR_C"/>
</dbReference>
<accession>A0AAW8E6E4</accession>
<evidence type="ECO:0000256" key="1">
    <source>
        <dbReference type="ARBA" id="ARBA00023015"/>
    </source>
</evidence>
<evidence type="ECO:0000259" key="4">
    <source>
        <dbReference type="PROSITE" id="PS50043"/>
    </source>
</evidence>
<dbReference type="PROSITE" id="PS50043">
    <property type="entry name" value="HTH_LUXR_2"/>
    <property type="match status" value="1"/>
</dbReference>
<dbReference type="SUPFAM" id="SSF46894">
    <property type="entry name" value="C-terminal effector domain of the bipartite response regulators"/>
    <property type="match status" value="1"/>
</dbReference>
<evidence type="ECO:0000256" key="3">
    <source>
        <dbReference type="ARBA" id="ARBA00023163"/>
    </source>
</evidence>
<dbReference type="Proteomes" id="UP001244295">
    <property type="component" value="Unassembled WGS sequence"/>
</dbReference>
<dbReference type="GO" id="GO:0006355">
    <property type="term" value="P:regulation of DNA-templated transcription"/>
    <property type="evidence" value="ECO:0007669"/>
    <property type="project" value="InterPro"/>
</dbReference>
<dbReference type="SMART" id="SM00421">
    <property type="entry name" value="HTH_LUXR"/>
    <property type="match status" value="1"/>
</dbReference>
<evidence type="ECO:0000313" key="6">
    <source>
        <dbReference type="Proteomes" id="UP001244295"/>
    </source>
</evidence>
<proteinExistence type="predicted"/>
<feature type="domain" description="HTH luxR-type" evidence="4">
    <location>
        <begin position="196"/>
        <end position="261"/>
    </location>
</feature>
<organism evidence="5 6">
    <name type="scientific">Variovorax boronicumulans</name>
    <dbReference type="NCBI Taxonomy" id="436515"/>
    <lineage>
        <taxon>Bacteria</taxon>
        <taxon>Pseudomonadati</taxon>
        <taxon>Pseudomonadota</taxon>
        <taxon>Betaproteobacteria</taxon>
        <taxon>Burkholderiales</taxon>
        <taxon>Comamonadaceae</taxon>
        <taxon>Variovorax</taxon>
    </lineage>
</organism>
<sequence length="265" mass="28610">MKRWRLHPAADAQLSAAVVGDVLAGIGTPHLAASCLAAMHRVMPVTFCTVFGVDATGRIETVSAASSYGHTAERTAERYVAQRFDRLDPHMAWLAARKLPKRAQLWMGHQHGDEVADPAYRAACYGDVGIRERSSVLLLRPSGQRVAVSFYRSLAQPEFGEADFGVIAAHATLLADAASAHSRSAAAVHEAAAPTLASRLLTLSLREREVIGHLMAGRTAKETARVLGVELSTVRTHQYRAFRRLGIRTQKELLRGAMPAAVTAS</sequence>
<dbReference type="AlphaFoldDB" id="A0AAW8E6E4"/>
<dbReference type="PANTHER" id="PTHR44688">
    <property type="entry name" value="DNA-BINDING TRANSCRIPTIONAL ACTIVATOR DEVR_DOSR"/>
    <property type="match status" value="1"/>
</dbReference>
<keyword evidence="3" id="KW-0804">Transcription</keyword>
<dbReference type="Gene3D" id="1.10.10.10">
    <property type="entry name" value="Winged helix-like DNA-binding domain superfamily/Winged helix DNA-binding domain"/>
    <property type="match status" value="1"/>
</dbReference>